<keyword evidence="6" id="KW-1185">Reference proteome</keyword>
<dbReference type="Proteomes" id="UP000054735">
    <property type="component" value="Unassembled WGS sequence"/>
</dbReference>
<dbReference type="AlphaFoldDB" id="A0A378I864"/>
<dbReference type="CDD" id="cd06819">
    <property type="entry name" value="PLPDE_III_LS_D-TA"/>
    <property type="match status" value="1"/>
</dbReference>
<evidence type="ECO:0000313" key="5">
    <source>
        <dbReference type="EMBL" id="STX31032.1"/>
    </source>
</evidence>
<dbReference type="InterPro" id="IPR029066">
    <property type="entry name" value="PLP-binding_barrel"/>
</dbReference>
<sequence>MNKSSLTGIHKYQLDTPCLVIDKKKLEYNLAYMREHCLRQGIQLRPHCKTHKCSRLAEMQMDYGAAGLCVAKVSEALVLARNGMDHILITSPVVSNYKIQQLMMCHQLCSSLTAVVDNKENIRQLNNAALITGKALSVLIDVNSGIGRTGVNPEDALALGQFVQQMPGLRLGGIQCYAGNLQHLMLYAERKNKSLAVMEMASELLRQFRNAGLPCPILTGTGTGTFDIDCQASEVTEIQPGSYTVMDVQYTEIASAADNHLSPFQPAMTLLTTVISSNQSTHVTVDAGTKALYVDRCKPVIINRPGLEYDWAGFGDEHGRVYSPVNAPLPKNGDVLELIVPHCDPTINLHDHFNIIENDVVVDVWEIDMRGKCQ</sequence>
<dbReference type="InterPro" id="IPR042208">
    <property type="entry name" value="D-ser_dehydrat-like_sf"/>
</dbReference>
<dbReference type="Proteomes" id="UP000255066">
    <property type="component" value="Unassembled WGS sequence"/>
</dbReference>
<reference evidence="5 7" key="2">
    <citation type="submission" date="2018-06" db="EMBL/GenBank/DDBJ databases">
        <authorList>
            <consortium name="Pathogen Informatics"/>
            <person name="Doyle S."/>
        </authorList>
    </citation>
    <scope>NUCLEOTIDE SEQUENCE [LARGE SCALE GENOMIC DNA]</scope>
    <source>
        <strain evidence="5 7">NCTC12437</strain>
    </source>
</reference>
<dbReference type="SUPFAM" id="SSF51419">
    <property type="entry name" value="PLP-binding barrel"/>
    <property type="match status" value="1"/>
</dbReference>
<dbReference type="Pfam" id="PF01168">
    <property type="entry name" value="Ala_racemase_N"/>
    <property type="match status" value="1"/>
</dbReference>
<evidence type="ECO:0000313" key="4">
    <source>
        <dbReference type="EMBL" id="KTC68257.1"/>
    </source>
</evidence>
<dbReference type="GO" id="GO:0008721">
    <property type="term" value="F:D-serine ammonia-lyase activity"/>
    <property type="evidence" value="ECO:0007669"/>
    <property type="project" value="TreeGrafter"/>
</dbReference>
<dbReference type="RefSeq" id="WP_058524832.1">
    <property type="nucleotide sequence ID" value="NZ_CAAAHV010000017.1"/>
</dbReference>
<dbReference type="InterPro" id="IPR051466">
    <property type="entry name" value="D-amino_acid_metab_enzyme"/>
</dbReference>
<protein>
    <submittedName>
        <fullName evidence="5">Alanine racemase</fullName>
        <ecNumber evidence="5">4.1.2.42</ecNumber>
    </submittedName>
</protein>
<dbReference type="SMART" id="SM01119">
    <property type="entry name" value="D-ser_dehydrat"/>
    <property type="match status" value="1"/>
</dbReference>
<name>A0A378I864_9GAMM</name>
<gene>
    <name evidence="4" type="ORF">Lbir_2859</name>
    <name evidence="5" type="ORF">NCTC12437_00802</name>
</gene>
<proteinExistence type="inferred from homology"/>
<dbReference type="Pfam" id="PF14031">
    <property type="entry name" value="D-ser_dehydrat"/>
    <property type="match status" value="1"/>
</dbReference>
<accession>A0A378I864</accession>
<evidence type="ECO:0000259" key="3">
    <source>
        <dbReference type="SMART" id="SM01119"/>
    </source>
</evidence>
<evidence type="ECO:0000313" key="6">
    <source>
        <dbReference type="Proteomes" id="UP000054735"/>
    </source>
</evidence>
<dbReference type="GO" id="GO:0043876">
    <property type="term" value="F:D-threonine aldolase activity"/>
    <property type="evidence" value="ECO:0007669"/>
    <property type="project" value="UniProtKB-EC"/>
</dbReference>
<dbReference type="InterPro" id="IPR001608">
    <property type="entry name" value="Ala_racemase_N"/>
</dbReference>
<dbReference type="InterPro" id="IPR026956">
    <property type="entry name" value="D-ser_dehydrat-like_dom"/>
</dbReference>
<dbReference type="STRING" id="28083.Lbir_2859"/>
<evidence type="ECO:0000256" key="2">
    <source>
        <dbReference type="ARBA" id="ARBA00023239"/>
    </source>
</evidence>
<evidence type="ECO:0000256" key="1">
    <source>
        <dbReference type="ARBA" id="ARBA00005323"/>
    </source>
</evidence>
<reference evidence="4 6" key="1">
    <citation type="submission" date="2015-11" db="EMBL/GenBank/DDBJ databases">
        <title>Genomic analysis of 38 Legionella species identifies large and diverse effector repertoires.</title>
        <authorList>
            <person name="Burstein D."/>
            <person name="Amaro F."/>
            <person name="Zusman T."/>
            <person name="Lifshitz Z."/>
            <person name="Cohen O."/>
            <person name="Gilbert J.A."/>
            <person name="Pupko T."/>
            <person name="Shuman H.A."/>
            <person name="Segal G."/>
        </authorList>
    </citation>
    <scope>NUCLEOTIDE SEQUENCE [LARGE SCALE GENOMIC DNA]</scope>
    <source>
        <strain evidence="4 6">CDC#1407-AL-14</strain>
    </source>
</reference>
<dbReference type="GO" id="GO:0036088">
    <property type="term" value="P:D-serine catabolic process"/>
    <property type="evidence" value="ECO:0007669"/>
    <property type="project" value="TreeGrafter"/>
</dbReference>
<comment type="similarity">
    <text evidence="1">Belongs to the DSD1 family.</text>
</comment>
<dbReference type="EMBL" id="LNXT01000048">
    <property type="protein sequence ID" value="KTC68257.1"/>
    <property type="molecule type" value="Genomic_DNA"/>
</dbReference>
<dbReference type="OrthoDB" id="9772497at2"/>
<dbReference type="PANTHER" id="PTHR28004:SF2">
    <property type="entry name" value="D-SERINE DEHYDRATASE"/>
    <property type="match status" value="1"/>
</dbReference>
<feature type="domain" description="D-serine dehydratase-like" evidence="3">
    <location>
        <begin position="267"/>
        <end position="357"/>
    </location>
</feature>
<dbReference type="Gene3D" id="3.20.20.10">
    <property type="entry name" value="Alanine racemase"/>
    <property type="match status" value="1"/>
</dbReference>
<dbReference type="PANTHER" id="PTHR28004">
    <property type="entry name" value="ZGC:162816-RELATED"/>
    <property type="match status" value="1"/>
</dbReference>
<dbReference type="EMBL" id="UGNW01000001">
    <property type="protein sequence ID" value="STX31032.1"/>
    <property type="molecule type" value="Genomic_DNA"/>
</dbReference>
<keyword evidence="2 5" id="KW-0456">Lyase</keyword>
<dbReference type="Gene3D" id="2.40.37.20">
    <property type="entry name" value="D-serine dehydratase-like domain"/>
    <property type="match status" value="1"/>
</dbReference>
<evidence type="ECO:0000313" key="7">
    <source>
        <dbReference type="Proteomes" id="UP000255066"/>
    </source>
</evidence>
<organism evidence="5 7">
    <name type="scientific">Legionella birminghamensis</name>
    <dbReference type="NCBI Taxonomy" id="28083"/>
    <lineage>
        <taxon>Bacteria</taxon>
        <taxon>Pseudomonadati</taxon>
        <taxon>Pseudomonadota</taxon>
        <taxon>Gammaproteobacteria</taxon>
        <taxon>Legionellales</taxon>
        <taxon>Legionellaceae</taxon>
        <taxon>Legionella</taxon>
    </lineage>
</organism>
<dbReference type="EC" id="4.1.2.42" evidence="5"/>